<gene>
    <name evidence="3" type="ORF">CRI88_00090</name>
</gene>
<sequence length="286" mass="31632">MKKFFLVFVIACLAFANFSTGALANNFEDQPIENAFQIIENTEDIIIAQAVHPNGDELYATLDKNTNEYTLKAIVKDEGLLKFASSDKEYEYTVDVQELSEDGIKAVFTDVNSAEKFKIEETVEFTEKVVAQGPLLGLLPVIEWGGAALLSWLAANAAAITIAGVTAYLATHVWSKYKNQPYNYYQAFISGGDVYIGSAFKDDASAFAAIKGSEKVDVWAKTESKSNEAARKGGNGNPPASLHHTTESFGKGDGYYKHWHPLRETQIDPRTGRAIYVKKDNHIFYM</sequence>
<evidence type="ECO:0000256" key="1">
    <source>
        <dbReference type="SAM" id="MobiDB-lite"/>
    </source>
</evidence>
<evidence type="ECO:0000256" key="2">
    <source>
        <dbReference type="SAM" id="SignalP"/>
    </source>
</evidence>
<feature type="chain" id="PRO_5014193351" evidence="2">
    <location>
        <begin position="25"/>
        <end position="286"/>
    </location>
</feature>
<evidence type="ECO:0000313" key="4">
    <source>
        <dbReference type="Proteomes" id="UP000234956"/>
    </source>
</evidence>
<organism evidence="3 4">
    <name type="scientific">Lysinibacillus fusiformis</name>
    <dbReference type="NCBI Taxonomy" id="28031"/>
    <lineage>
        <taxon>Bacteria</taxon>
        <taxon>Bacillati</taxon>
        <taxon>Bacillota</taxon>
        <taxon>Bacilli</taxon>
        <taxon>Bacillales</taxon>
        <taxon>Bacillaceae</taxon>
        <taxon>Lysinibacillus</taxon>
    </lineage>
</organism>
<proteinExistence type="predicted"/>
<reference evidence="3 4" key="1">
    <citation type="submission" date="2017-10" db="EMBL/GenBank/DDBJ databases">
        <title>Draft genome of Lysinibacillus fusiformis strain Juneja, a laboratory-derived pathogen of Drosophila melanogaster.</title>
        <authorList>
            <person name="Smith B.R."/>
            <person name="Unckless R.L."/>
        </authorList>
    </citation>
    <scope>NUCLEOTIDE SEQUENCE [LARGE SCALE GENOMIC DNA]</scope>
    <source>
        <strain evidence="3 4">Juneja</strain>
    </source>
</reference>
<protein>
    <submittedName>
        <fullName evidence="3">Uncharacterized protein</fullName>
    </submittedName>
</protein>
<feature type="signal peptide" evidence="2">
    <location>
        <begin position="1"/>
        <end position="24"/>
    </location>
</feature>
<dbReference type="EMBL" id="PDFK01000001">
    <property type="protein sequence ID" value="PKU52765.1"/>
    <property type="molecule type" value="Genomic_DNA"/>
</dbReference>
<comment type="caution">
    <text evidence="3">The sequence shown here is derived from an EMBL/GenBank/DDBJ whole genome shotgun (WGS) entry which is preliminary data.</text>
</comment>
<feature type="region of interest" description="Disordered" evidence="1">
    <location>
        <begin position="225"/>
        <end position="244"/>
    </location>
</feature>
<dbReference type="AlphaFoldDB" id="A0A2I0V378"/>
<evidence type="ECO:0000313" key="3">
    <source>
        <dbReference type="EMBL" id="PKU52765.1"/>
    </source>
</evidence>
<dbReference type="Proteomes" id="UP000234956">
    <property type="component" value="Unassembled WGS sequence"/>
</dbReference>
<name>A0A2I0V378_9BACI</name>
<accession>A0A2I0V378</accession>
<keyword evidence="2" id="KW-0732">Signal</keyword>